<name>A0A420HTZ5_9PEZI</name>
<evidence type="ECO:0000256" key="9">
    <source>
        <dbReference type="SAM" id="MobiDB-lite"/>
    </source>
</evidence>
<dbReference type="EC" id="3.6.4.13" evidence="8"/>
<evidence type="ECO:0000259" key="11">
    <source>
        <dbReference type="PROSITE" id="PS51194"/>
    </source>
</evidence>
<evidence type="ECO:0000256" key="4">
    <source>
        <dbReference type="ARBA" id="ARBA00022840"/>
    </source>
</evidence>
<proteinExistence type="inferred from homology"/>
<keyword evidence="13" id="KW-1185">Reference proteome</keyword>
<feature type="compositionally biased region" description="Basic and acidic residues" evidence="9">
    <location>
        <begin position="651"/>
        <end position="681"/>
    </location>
</feature>
<evidence type="ECO:0000256" key="1">
    <source>
        <dbReference type="ARBA" id="ARBA00022741"/>
    </source>
</evidence>
<feature type="compositionally biased region" description="Basic and acidic residues" evidence="9">
    <location>
        <begin position="615"/>
        <end position="631"/>
    </location>
</feature>
<evidence type="ECO:0000256" key="7">
    <source>
        <dbReference type="RuleBase" id="RU000492"/>
    </source>
</evidence>
<dbReference type="AlphaFoldDB" id="A0A420HTZ5"/>
<dbReference type="PROSITE" id="PS51194">
    <property type="entry name" value="HELICASE_CTER"/>
    <property type="match status" value="1"/>
</dbReference>
<dbReference type="CDD" id="cd17964">
    <property type="entry name" value="DEADc_MSS116"/>
    <property type="match status" value="1"/>
</dbReference>
<evidence type="ECO:0000256" key="5">
    <source>
        <dbReference type="ARBA" id="ARBA00022884"/>
    </source>
</evidence>
<sequence length="723" mass="79851">MFNVFKRGHTSITRSLHSVRVSLQFSVRPSVLHPYTPINSNLLQQTKWIHLTHNLRDEILSSESRNQLQEHHKVQRFQELEDFNMVHSNIIRQITQKMKLETLTEVQVATINEALQGVDIIAQARTGTGKTLGFLIPTIQNIIKHSPELASRQRYSRARPSDIRAIIISPTRELAEQIAVEAEKLCYNTDLVVQVAVGGNSKRQMLLKTQREGCHLLVATPGRLTDLLTDEYSGVRAPNITTLVLDEADRLLDDGFSKDIERIVNILPALNVQDRQTLLFSATVPREVMSLVRKTLKPDFHFVQTVKEGELATHEKVPQNIIVTPGIENWMPVLVQIAKNAIAAESSSTAASDEGKPKPFKAIVYFSSTAQVQLAYEIITGLKDDENSNANRYANHPLKPAELYIINGSMTQEGRTRAANRFRACRCGILFSTDVTARGMDFPGVSHVIQCGLPPNKEQYIHRVGRTGRGDKTGEGYIIIDKASVSNAKRMLRGLPVTKNESFETAQLDMSKDADISPEVAEIMSQVASSTGRSSLRSKEAAYKSALNNIKIPDQAASLARWTKYGWGLEQPPPISSLLANKLGLRRMPGINVGPPTEFEDEPVTNRGYGGSFGGRERSGGFNRGGDRDSFGNRGGRNSYSNSGDRGGFNSREERGSFGDRGRSSFGSREDRGGFGGHESRGGFSDRGSRGGFGDRGSRGGFEVALKVKETEEALVTDEEECD</sequence>
<dbReference type="GO" id="GO:0003724">
    <property type="term" value="F:RNA helicase activity"/>
    <property type="evidence" value="ECO:0007669"/>
    <property type="project" value="UniProtKB-EC"/>
</dbReference>
<protein>
    <recommendedName>
        <fullName evidence="8">ATP-dependent RNA helicase</fullName>
        <ecNumber evidence="8">3.6.4.13</ecNumber>
    </recommendedName>
</protein>
<keyword evidence="1 7" id="KW-0547">Nucleotide-binding</keyword>
<accession>A0A420HTZ5</accession>
<dbReference type="InterPro" id="IPR001650">
    <property type="entry name" value="Helicase_C-like"/>
</dbReference>
<dbReference type="PROSITE" id="PS00039">
    <property type="entry name" value="DEAD_ATP_HELICASE"/>
    <property type="match status" value="1"/>
</dbReference>
<keyword evidence="4 7" id="KW-0067">ATP-binding</keyword>
<feature type="domain" description="Helicase ATP-binding" evidence="10">
    <location>
        <begin position="111"/>
        <end position="302"/>
    </location>
</feature>
<gene>
    <name evidence="12" type="ORF">OnM2_046069</name>
</gene>
<comment type="catalytic activity">
    <reaction evidence="8">
        <text>ATP + H2O = ADP + phosphate + H(+)</text>
        <dbReference type="Rhea" id="RHEA:13065"/>
        <dbReference type="ChEBI" id="CHEBI:15377"/>
        <dbReference type="ChEBI" id="CHEBI:15378"/>
        <dbReference type="ChEBI" id="CHEBI:30616"/>
        <dbReference type="ChEBI" id="CHEBI:43474"/>
        <dbReference type="ChEBI" id="CHEBI:456216"/>
        <dbReference type="EC" id="3.6.4.13"/>
    </reaction>
</comment>
<reference evidence="12 13" key="1">
    <citation type="journal article" date="2018" name="BMC Genomics">
        <title>Comparative genome analyses reveal sequence features reflecting distinct modes of host-adaptation between dicot and monocot powdery mildew.</title>
        <authorList>
            <person name="Wu Y."/>
            <person name="Ma X."/>
            <person name="Pan Z."/>
            <person name="Kale S.D."/>
            <person name="Song Y."/>
            <person name="King H."/>
            <person name="Zhang Q."/>
            <person name="Presley C."/>
            <person name="Deng X."/>
            <person name="Wei C.I."/>
            <person name="Xiao S."/>
        </authorList>
    </citation>
    <scope>NUCLEOTIDE SEQUENCE [LARGE SCALE GENOMIC DNA]</scope>
    <source>
        <strain evidence="12">UMSG2</strain>
    </source>
</reference>
<dbReference type="Gene3D" id="3.40.50.300">
    <property type="entry name" value="P-loop containing nucleotide triphosphate hydrolases"/>
    <property type="match status" value="2"/>
</dbReference>
<keyword evidence="3 7" id="KW-0347">Helicase</keyword>
<comment type="similarity">
    <text evidence="7">Belongs to the DEAD box helicase family.</text>
</comment>
<evidence type="ECO:0000259" key="10">
    <source>
        <dbReference type="PROSITE" id="PS51192"/>
    </source>
</evidence>
<comment type="function">
    <text evidence="8">RNA helicase.</text>
</comment>
<dbReference type="GO" id="GO:0005524">
    <property type="term" value="F:ATP binding"/>
    <property type="evidence" value="ECO:0007669"/>
    <property type="project" value="UniProtKB-UniRule"/>
</dbReference>
<dbReference type="SMART" id="SM00490">
    <property type="entry name" value="HELICc"/>
    <property type="match status" value="1"/>
</dbReference>
<keyword evidence="5 8" id="KW-0694">RNA-binding</keyword>
<evidence type="ECO:0000256" key="6">
    <source>
        <dbReference type="ARBA" id="ARBA00023242"/>
    </source>
</evidence>
<evidence type="ECO:0000256" key="2">
    <source>
        <dbReference type="ARBA" id="ARBA00022801"/>
    </source>
</evidence>
<keyword evidence="2 7" id="KW-0378">Hydrolase</keyword>
<dbReference type="GO" id="GO:0016787">
    <property type="term" value="F:hydrolase activity"/>
    <property type="evidence" value="ECO:0007669"/>
    <property type="project" value="UniProtKB-KW"/>
</dbReference>
<dbReference type="SUPFAM" id="SSF52540">
    <property type="entry name" value="P-loop containing nucleoside triphosphate hydrolases"/>
    <property type="match status" value="2"/>
</dbReference>
<evidence type="ECO:0000256" key="3">
    <source>
        <dbReference type="ARBA" id="ARBA00022806"/>
    </source>
</evidence>
<feature type="region of interest" description="Disordered" evidence="9">
    <location>
        <begin position="594"/>
        <end position="701"/>
    </location>
</feature>
<dbReference type="InterPro" id="IPR011545">
    <property type="entry name" value="DEAD/DEAH_box_helicase_dom"/>
</dbReference>
<comment type="domain">
    <text evidence="8">The Q motif is unique to and characteristic of the DEAD box family of RNA helicases and controls ATP binding and hydrolysis.</text>
</comment>
<dbReference type="InterPro" id="IPR014001">
    <property type="entry name" value="Helicase_ATP-bd"/>
</dbReference>
<dbReference type="Pfam" id="PF00271">
    <property type="entry name" value="Helicase_C"/>
    <property type="match status" value="1"/>
</dbReference>
<dbReference type="SMART" id="SM00487">
    <property type="entry name" value="DEXDc"/>
    <property type="match status" value="1"/>
</dbReference>
<dbReference type="PROSITE" id="PS51192">
    <property type="entry name" value="HELICASE_ATP_BIND_1"/>
    <property type="match status" value="1"/>
</dbReference>
<feature type="domain" description="Helicase C-terminal" evidence="11">
    <location>
        <begin position="336"/>
        <end position="524"/>
    </location>
</feature>
<dbReference type="CDD" id="cd18787">
    <property type="entry name" value="SF2_C_DEAD"/>
    <property type="match status" value="1"/>
</dbReference>
<evidence type="ECO:0000313" key="13">
    <source>
        <dbReference type="Proteomes" id="UP000286134"/>
    </source>
</evidence>
<dbReference type="STRING" id="212602.A0A420HTZ5"/>
<comment type="caution">
    <text evidence="12">The sequence shown here is derived from an EMBL/GenBank/DDBJ whole genome shotgun (WGS) entry which is preliminary data.</text>
</comment>
<dbReference type="OrthoDB" id="193716at2759"/>
<dbReference type="Proteomes" id="UP000286134">
    <property type="component" value="Unassembled WGS sequence"/>
</dbReference>
<dbReference type="Pfam" id="PF00270">
    <property type="entry name" value="DEAD"/>
    <property type="match status" value="1"/>
</dbReference>
<evidence type="ECO:0000256" key="8">
    <source>
        <dbReference type="RuleBase" id="RU365068"/>
    </source>
</evidence>
<organism evidence="12 13">
    <name type="scientific">Erysiphe neolycopersici</name>
    <dbReference type="NCBI Taxonomy" id="212602"/>
    <lineage>
        <taxon>Eukaryota</taxon>
        <taxon>Fungi</taxon>
        <taxon>Dikarya</taxon>
        <taxon>Ascomycota</taxon>
        <taxon>Pezizomycotina</taxon>
        <taxon>Leotiomycetes</taxon>
        <taxon>Erysiphales</taxon>
        <taxon>Erysiphaceae</taxon>
        <taxon>Erysiphe</taxon>
    </lineage>
</organism>
<dbReference type="EMBL" id="MCFK01004660">
    <property type="protein sequence ID" value="RKF60911.1"/>
    <property type="molecule type" value="Genomic_DNA"/>
</dbReference>
<dbReference type="InterPro" id="IPR027417">
    <property type="entry name" value="P-loop_NTPase"/>
</dbReference>
<evidence type="ECO:0000313" key="12">
    <source>
        <dbReference type="EMBL" id="RKF60911.1"/>
    </source>
</evidence>
<dbReference type="GO" id="GO:0003723">
    <property type="term" value="F:RNA binding"/>
    <property type="evidence" value="ECO:0007669"/>
    <property type="project" value="UniProtKB-UniRule"/>
</dbReference>
<keyword evidence="6" id="KW-0539">Nucleus</keyword>
<dbReference type="InterPro" id="IPR000629">
    <property type="entry name" value="RNA-helicase_DEAD-box_CS"/>
</dbReference>
<dbReference type="PANTHER" id="PTHR24031">
    <property type="entry name" value="RNA HELICASE"/>
    <property type="match status" value="1"/>
</dbReference>